<feature type="compositionally biased region" description="Basic and acidic residues" evidence="1">
    <location>
        <begin position="123"/>
        <end position="132"/>
    </location>
</feature>
<accession>A0ABM0JQ11</accession>
<dbReference type="GeneID" id="101860815"/>
<evidence type="ECO:0000313" key="3">
    <source>
        <dbReference type="RefSeq" id="XP_005098849.1"/>
    </source>
</evidence>
<sequence>MAYVDGVISLRRQQTRTSVPHCIRLLPENRPQNRAEALAYRLLWPDDPRAYLDHEGRYLYDTRPLAMRLEDAKKDRWRRLQDIQDKLEIVKTLMGAEDDQRPPCVVDFDVMRHRMTKAHKKTARENRGERKTSQPTRTRKIHHYDKTTLSV</sequence>
<keyword evidence="2" id="KW-1185">Reference proteome</keyword>
<reference evidence="3" key="1">
    <citation type="submission" date="2025-08" db="UniProtKB">
        <authorList>
            <consortium name="RefSeq"/>
        </authorList>
    </citation>
    <scope>IDENTIFICATION</scope>
</reference>
<dbReference type="Proteomes" id="UP000694888">
    <property type="component" value="Unplaced"/>
</dbReference>
<protein>
    <submittedName>
        <fullName evidence="3">Uncharacterized protein LOC101860815</fullName>
    </submittedName>
</protein>
<evidence type="ECO:0000313" key="2">
    <source>
        <dbReference type="Proteomes" id="UP000694888"/>
    </source>
</evidence>
<evidence type="ECO:0000256" key="1">
    <source>
        <dbReference type="SAM" id="MobiDB-lite"/>
    </source>
</evidence>
<name>A0ABM0JQ11_APLCA</name>
<proteinExistence type="predicted"/>
<organism evidence="2 3">
    <name type="scientific">Aplysia californica</name>
    <name type="common">California sea hare</name>
    <dbReference type="NCBI Taxonomy" id="6500"/>
    <lineage>
        <taxon>Eukaryota</taxon>
        <taxon>Metazoa</taxon>
        <taxon>Spiralia</taxon>
        <taxon>Lophotrochozoa</taxon>
        <taxon>Mollusca</taxon>
        <taxon>Gastropoda</taxon>
        <taxon>Heterobranchia</taxon>
        <taxon>Euthyneura</taxon>
        <taxon>Tectipleura</taxon>
        <taxon>Aplysiida</taxon>
        <taxon>Aplysioidea</taxon>
        <taxon>Aplysiidae</taxon>
        <taxon>Aplysia</taxon>
    </lineage>
</organism>
<gene>
    <name evidence="3" type="primary">LOC101860815</name>
</gene>
<feature type="region of interest" description="Disordered" evidence="1">
    <location>
        <begin position="117"/>
        <end position="151"/>
    </location>
</feature>
<dbReference type="RefSeq" id="XP_005098849.1">
    <property type="nucleotide sequence ID" value="XM_005098792.3"/>
</dbReference>